<reference evidence="2 3" key="1">
    <citation type="submission" date="2014-03" db="EMBL/GenBank/DDBJ databases">
        <title>Draft genome of the hookworm Oesophagostomum dentatum.</title>
        <authorList>
            <person name="Mitreva M."/>
        </authorList>
    </citation>
    <scope>NUCLEOTIDE SEQUENCE [LARGE SCALE GENOMIC DNA]</scope>
    <source>
        <strain evidence="2 3">OD-Hann</strain>
    </source>
</reference>
<feature type="compositionally biased region" description="Gly residues" evidence="1">
    <location>
        <begin position="484"/>
        <end position="495"/>
    </location>
</feature>
<feature type="compositionally biased region" description="Polar residues" evidence="1">
    <location>
        <begin position="392"/>
        <end position="402"/>
    </location>
</feature>
<dbReference type="Proteomes" id="UP000053660">
    <property type="component" value="Unassembled WGS sequence"/>
</dbReference>
<sequence>MDKTTTTDSNSSILTKDEAAEVNEVLSLIEADEKAEKAEGVVHSEEIKRLRESTRAKIMAFLQRRVEKLTAELDKSTERTTTVTMPPATTEHSTTTLTASSTTSNAPSTTTEEPASSTSQETSPPTESTTTTTTTTVPMTTTNEASEEVQMVAFKQIPEAEEEDDSSAADETEPPTTTTTPSKQGTTVYNLHATANSNADPKLVNVITPIAGILDNISPIIAPLIRSRLASAKTAGVRTYEPYESNGRDLLAHSNSENSIIGYGTQLAREILNPGSLRRDREEDQRAFAAKIAQVKESLKYQSNMGSDPKYAQAFPRIVPAPVTQPATTSEHSAFVQQQPTLPPFFIAPPPGYKGPLPPPPPPPPLLPGRSPVEETRRSPQTSPRVALPVQVDNSSPTTANTPYFPPTIQAETLPPIIIEPFTTQVPQALPQATTVEAVKKGSDATGYERGRSEVKSTFLEDSGLMVQESAGSPSNAPSSFGPPFGGGGGFGGGRRPAESFEEVASASNGNLSFFGANRKKRLRKH</sequence>
<protein>
    <submittedName>
        <fullName evidence="2">Uncharacterized protein</fullName>
    </submittedName>
</protein>
<feature type="compositionally biased region" description="Low complexity" evidence="1">
    <location>
        <begin position="470"/>
        <end position="483"/>
    </location>
</feature>
<dbReference type="OrthoDB" id="5873478at2759"/>
<feature type="region of interest" description="Disordered" evidence="1">
    <location>
        <begin position="342"/>
        <end position="405"/>
    </location>
</feature>
<feature type="compositionally biased region" description="Acidic residues" evidence="1">
    <location>
        <begin position="159"/>
        <end position="173"/>
    </location>
</feature>
<dbReference type="AlphaFoldDB" id="A0A0B1T4W3"/>
<dbReference type="EMBL" id="KN553003">
    <property type="protein sequence ID" value="KHJ90445.1"/>
    <property type="molecule type" value="Genomic_DNA"/>
</dbReference>
<feature type="compositionally biased region" description="Pro residues" evidence="1">
    <location>
        <begin position="342"/>
        <end position="367"/>
    </location>
</feature>
<evidence type="ECO:0000313" key="3">
    <source>
        <dbReference type="Proteomes" id="UP000053660"/>
    </source>
</evidence>
<feature type="region of interest" description="Disordered" evidence="1">
    <location>
        <begin position="468"/>
        <end position="506"/>
    </location>
</feature>
<accession>A0A0B1T4W3</accession>
<evidence type="ECO:0000313" key="2">
    <source>
        <dbReference type="EMBL" id="KHJ90445.1"/>
    </source>
</evidence>
<name>A0A0B1T4W3_OESDE</name>
<keyword evidence="3" id="KW-1185">Reference proteome</keyword>
<feature type="region of interest" description="Disordered" evidence="1">
    <location>
        <begin position="75"/>
        <end position="187"/>
    </location>
</feature>
<gene>
    <name evidence="2" type="ORF">OESDEN_09712</name>
</gene>
<evidence type="ECO:0000256" key="1">
    <source>
        <dbReference type="SAM" id="MobiDB-lite"/>
    </source>
</evidence>
<feature type="compositionally biased region" description="Low complexity" evidence="1">
    <location>
        <begin position="79"/>
        <end position="144"/>
    </location>
</feature>
<proteinExistence type="predicted"/>
<organism evidence="2 3">
    <name type="scientific">Oesophagostomum dentatum</name>
    <name type="common">Nodular worm</name>
    <dbReference type="NCBI Taxonomy" id="61180"/>
    <lineage>
        <taxon>Eukaryota</taxon>
        <taxon>Metazoa</taxon>
        <taxon>Ecdysozoa</taxon>
        <taxon>Nematoda</taxon>
        <taxon>Chromadorea</taxon>
        <taxon>Rhabditida</taxon>
        <taxon>Rhabditina</taxon>
        <taxon>Rhabditomorpha</taxon>
        <taxon>Strongyloidea</taxon>
        <taxon>Strongylidae</taxon>
        <taxon>Oesophagostomum</taxon>
    </lineage>
</organism>